<dbReference type="GO" id="GO:0003677">
    <property type="term" value="F:DNA binding"/>
    <property type="evidence" value="ECO:0007669"/>
    <property type="project" value="UniProtKB-KW"/>
</dbReference>
<evidence type="ECO:0000256" key="2">
    <source>
        <dbReference type="ARBA" id="ARBA00023125"/>
    </source>
</evidence>
<keyword evidence="2" id="KW-0238">DNA-binding</keyword>
<reference evidence="5 6" key="1">
    <citation type="submission" date="2014-03" db="EMBL/GenBank/DDBJ databases">
        <title>Genomics of Bifidobacteria.</title>
        <authorList>
            <person name="Ventura M."/>
            <person name="Milani C."/>
            <person name="Lugli G.A."/>
        </authorList>
    </citation>
    <scope>NUCLEOTIDE SEQUENCE [LARGE SCALE GENOMIC DNA]</scope>
    <source>
        <strain evidence="5 6">LMG 10736</strain>
    </source>
</reference>
<dbReference type="Proteomes" id="UP000029093">
    <property type="component" value="Unassembled WGS sequence"/>
</dbReference>
<dbReference type="PROSITE" id="PS50949">
    <property type="entry name" value="HTH_GNTR"/>
    <property type="match status" value="1"/>
</dbReference>
<dbReference type="Pfam" id="PF07729">
    <property type="entry name" value="FCD"/>
    <property type="match status" value="1"/>
</dbReference>
<dbReference type="InterPro" id="IPR008920">
    <property type="entry name" value="TF_FadR/GntR_C"/>
</dbReference>
<dbReference type="RefSeq" id="WP_026503520.1">
    <property type="nucleotide sequence ID" value="NZ_JGYQ01000003.1"/>
</dbReference>
<dbReference type="Pfam" id="PF00392">
    <property type="entry name" value="GntR"/>
    <property type="match status" value="1"/>
</dbReference>
<proteinExistence type="predicted"/>
<dbReference type="EMBL" id="JGYQ01000003">
    <property type="protein sequence ID" value="KFI49096.1"/>
    <property type="molecule type" value="Genomic_DNA"/>
</dbReference>
<dbReference type="SMART" id="SM00895">
    <property type="entry name" value="FCD"/>
    <property type="match status" value="1"/>
</dbReference>
<dbReference type="SUPFAM" id="SSF48008">
    <property type="entry name" value="GntR ligand-binding domain-like"/>
    <property type="match status" value="1"/>
</dbReference>
<organism evidence="5 6">
    <name type="scientific">Bifidobacterium boum</name>
    <dbReference type="NCBI Taxonomy" id="78343"/>
    <lineage>
        <taxon>Bacteria</taxon>
        <taxon>Bacillati</taxon>
        <taxon>Actinomycetota</taxon>
        <taxon>Actinomycetes</taxon>
        <taxon>Bifidobacteriales</taxon>
        <taxon>Bifidobacteriaceae</taxon>
        <taxon>Bifidobacterium</taxon>
    </lineage>
</organism>
<dbReference type="InterPro" id="IPR036390">
    <property type="entry name" value="WH_DNA-bd_sf"/>
</dbReference>
<accession>A0A086ZRE6</accession>
<evidence type="ECO:0000259" key="4">
    <source>
        <dbReference type="PROSITE" id="PS50949"/>
    </source>
</evidence>
<evidence type="ECO:0000256" key="3">
    <source>
        <dbReference type="ARBA" id="ARBA00023163"/>
    </source>
</evidence>
<dbReference type="InterPro" id="IPR011711">
    <property type="entry name" value="GntR_C"/>
</dbReference>
<name>A0A086ZRE6_9BIFI</name>
<feature type="domain" description="HTH gntR-type" evidence="4">
    <location>
        <begin position="9"/>
        <end position="75"/>
    </location>
</feature>
<evidence type="ECO:0000256" key="1">
    <source>
        <dbReference type="ARBA" id="ARBA00023015"/>
    </source>
</evidence>
<dbReference type="OrthoDB" id="9816161at2"/>
<dbReference type="SUPFAM" id="SSF46785">
    <property type="entry name" value="Winged helix' DNA-binding domain"/>
    <property type="match status" value="1"/>
</dbReference>
<evidence type="ECO:0000313" key="5">
    <source>
        <dbReference type="EMBL" id="KFI49096.1"/>
    </source>
</evidence>
<sequence>MDDNIRQQNTLADKAYIVMRQKIMSGDYSPYTRLAEASIGKQIGMSRTPIREALARLANDGLIRKVNSGYYVSQPDFSDIAELYELRILLEKHGIFRGITKSAYDVDALQDIKAKWETMRSEHIVPDPGFVVRDEDFHESLLRAAGNQVMGDVLQNVNLRIRSVRMYDFITEDRIDWTINTHLSILESVIAGNLDEAQDKIERHIIKSMQVVEMRASSALRQMMNVLSDDVHADTEED</sequence>
<dbReference type="GeneID" id="303203415"/>
<comment type="caution">
    <text evidence="5">The sequence shown here is derived from an EMBL/GenBank/DDBJ whole genome shotgun (WGS) entry which is preliminary data.</text>
</comment>
<keyword evidence="1" id="KW-0805">Transcription regulation</keyword>
<keyword evidence="6" id="KW-1185">Reference proteome</keyword>
<dbReference type="CDD" id="cd07377">
    <property type="entry name" value="WHTH_GntR"/>
    <property type="match status" value="1"/>
</dbReference>
<dbReference type="Gene3D" id="1.10.10.10">
    <property type="entry name" value="Winged helix-like DNA-binding domain superfamily/Winged helix DNA-binding domain"/>
    <property type="match status" value="1"/>
</dbReference>
<dbReference type="InterPro" id="IPR000524">
    <property type="entry name" value="Tscrpt_reg_HTH_GntR"/>
</dbReference>
<dbReference type="SMART" id="SM00345">
    <property type="entry name" value="HTH_GNTR"/>
    <property type="match status" value="1"/>
</dbReference>
<dbReference type="AlphaFoldDB" id="A0A086ZRE6"/>
<dbReference type="PANTHER" id="PTHR43537">
    <property type="entry name" value="TRANSCRIPTIONAL REGULATOR, GNTR FAMILY"/>
    <property type="match status" value="1"/>
</dbReference>
<dbReference type="PANTHER" id="PTHR43537:SF45">
    <property type="entry name" value="GNTR FAMILY REGULATORY PROTEIN"/>
    <property type="match status" value="1"/>
</dbReference>
<dbReference type="Gene3D" id="1.20.120.530">
    <property type="entry name" value="GntR ligand-binding domain-like"/>
    <property type="match status" value="1"/>
</dbReference>
<protein>
    <submittedName>
        <fullName evidence="5">GntR family transcriptional regulator</fullName>
    </submittedName>
</protein>
<dbReference type="PRINTS" id="PR00035">
    <property type="entry name" value="HTHGNTR"/>
</dbReference>
<evidence type="ECO:0000313" key="6">
    <source>
        <dbReference type="Proteomes" id="UP000029093"/>
    </source>
</evidence>
<dbReference type="GO" id="GO:0003700">
    <property type="term" value="F:DNA-binding transcription factor activity"/>
    <property type="evidence" value="ECO:0007669"/>
    <property type="project" value="InterPro"/>
</dbReference>
<gene>
    <name evidence="5" type="ORF">BBOU_0196</name>
</gene>
<dbReference type="InterPro" id="IPR036388">
    <property type="entry name" value="WH-like_DNA-bd_sf"/>
</dbReference>
<keyword evidence="3" id="KW-0804">Transcription</keyword>